<proteinExistence type="predicted"/>
<evidence type="ECO:0000256" key="1">
    <source>
        <dbReference type="SAM" id="SignalP"/>
    </source>
</evidence>
<gene>
    <name evidence="2" type="ORF">D0X99_09100</name>
</gene>
<dbReference type="InterPro" id="IPR047111">
    <property type="entry name" value="YbaP-like"/>
</dbReference>
<accession>A0A418PRU2</accession>
<evidence type="ECO:0000313" key="3">
    <source>
        <dbReference type="Proteomes" id="UP000283522"/>
    </source>
</evidence>
<dbReference type="PANTHER" id="PTHR40590">
    <property type="entry name" value="CYTOPLASMIC PROTEIN-RELATED"/>
    <property type="match status" value="1"/>
</dbReference>
<reference evidence="2 3" key="1">
    <citation type="submission" date="2018-09" db="EMBL/GenBank/DDBJ databases">
        <authorList>
            <person name="Wang X."/>
            <person name="Du Z."/>
        </authorList>
    </citation>
    <scope>NUCLEOTIDE SEQUENCE [LARGE SCALE GENOMIC DNA]</scope>
    <source>
        <strain evidence="2 3">N3</strain>
    </source>
</reference>
<dbReference type="Pfam" id="PF01963">
    <property type="entry name" value="TraB_PrgY_gumN"/>
    <property type="match status" value="1"/>
</dbReference>
<name>A0A418PRU2_9BACT</name>
<dbReference type="AlphaFoldDB" id="A0A418PRU2"/>
<feature type="chain" id="PRO_5019191235" evidence="1">
    <location>
        <begin position="25"/>
        <end position="287"/>
    </location>
</feature>
<dbReference type="RefSeq" id="WP_119477386.1">
    <property type="nucleotide sequence ID" value="NZ_QXML01000004.1"/>
</dbReference>
<sequence>MNLTTIRRACFLVILLILAGTSTAQESSLLWKISGNGLEKESYLFGTIHIICKEDFLMDERITSAFDQTEQLIMELDMSDPQLPAKMQQVSINPGMKNLQSELDESTAKALDEFLINSYGAGLAQLGILKPFVLSSMVLLKVLPCTEVESYEGFFTTRASASGKPIAGLETVDFQVGIFDQIPQKIQLEELGKLVTDDSSKQDLEKLMETYQSENVDAMYEVMNSSGMVADYRVLMLDDRNKSWVPKIEEAMQSKSVFVAVGAGHLGGEFGVIALLKKAGYTVLPIQ</sequence>
<organism evidence="2 3">
    <name type="scientific">Algoriphagus lacus</name>
    <dbReference type="NCBI Taxonomy" id="2056311"/>
    <lineage>
        <taxon>Bacteria</taxon>
        <taxon>Pseudomonadati</taxon>
        <taxon>Bacteroidota</taxon>
        <taxon>Cytophagia</taxon>
        <taxon>Cytophagales</taxon>
        <taxon>Cyclobacteriaceae</taxon>
        <taxon>Algoriphagus</taxon>
    </lineage>
</organism>
<protein>
    <submittedName>
        <fullName evidence="2">TraB/GumN family protein</fullName>
    </submittedName>
</protein>
<keyword evidence="3" id="KW-1185">Reference proteome</keyword>
<dbReference type="OrthoDB" id="9798714at2"/>
<evidence type="ECO:0000313" key="2">
    <source>
        <dbReference type="EMBL" id="RIW15578.1"/>
    </source>
</evidence>
<dbReference type="Proteomes" id="UP000283522">
    <property type="component" value="Unassembled WGS sequence"/>
</dbReference>
<dbReference type="EMBL" id="QXML01000004">
    <property type="protein sequence ID" value="RIW15578.1"/>
    <property type="molecule type" value="Genomic_DNA"/>
</dbReference>
<keyword evidence="1" id="KW-0732">Signal</keyword>
<feature type="signal peptide" evidence="1">
    <location>
        <begin position="1"/>
        <end position="24"/>
    </location>
</feature>
<dbReference type="InterPro" id="IPR002816">
    <property type="entry name" value="TraB/PrgY/GumN_fam"/>
</dbReference>
<comment type="caution">
    <text evidence="2">The sequence shown here is derived from an EMBL/GenBank/DDBJ whole genome shotgun (WGS) entry which is preliminary data.</text>
</comment>
<dbReference type="CDD" id="cd14789">
    <property type="entry name" value="Tiki"/>
    <property type="match status" value="1"/>
</dbReference>
<dbReference type="PANTHER" id="PTHR40590:SF1">
    <property type="entry name" value="CYTOPLASMIC PROTEIN"/>
    <property type="match status" value="1"/>
</dbReference>